<proteinExistence type="predicted"/>
<dbReference type="AlphaFoldDB" id="A0A382S445"/>
<protein>
    <submittedName>
        <fullName evidence="1">Uncharacterized protein</fullName>
    </submittedName>
</protein>
<name>A0A382S445_9ZZZZ</name>
<evidence type="ECO:0000313" key="1">
    <source>
        <dbReference type="EMBL" id="SVD04694.1"/>
    </source>
</evidence>
<reference evidence="1" key="1">
    <citation type="submission" date="2018-05" db="EMBL/GenBank/DDBJ databases">
        <authorList>
            <person name="Lanie J.A."/>
            <person name="Ng W.-L."/>
            <person name="Kazmierczak K.M."/>
            <person name="Andrzejewski T.M."/>
            <person name="Davidsen T.M."/>
            <person name="Wayne K.J."/>
            <person name="Tettelin H."/>
            <person name="Glass J.I."/>
            <person name="Rusch D."/>
            <person name="Podicherti R."/>
            <person name="Tsui H.-C.T."/>
            <person name="Winkler M.E."/>
        </authorList>
    </citation>
    <scope>NUCLEOTIDE SEQUENCE</scope>
</reference>
<organism evidence="1">
    <name type="scientific">marine metagenome</name>
    <dbReference type="NCBI Taxonomy" id="408172"/>
    <lineage>
        <taxon>unclassified sequences</taxon>
        <taxon>metagenomes</taxon>
        <taxon>ecological metagenomes</taxon>
    </lineage>
</organism>
<sequence length="168" mass="18776">MMKAFLLCCILTLPFSGHAANASDVKIVFLSEDVANGYNHRGGTPELLGPLENYVSSKHPENFVSFDVKKLLQHRVEPYYIFNKTYCGPIGKILGANTFVMARLVPVKTSSKPRLEQYNIQVKVYSALTGVEKTLMKKNNIETSEFNSVFSGNYEALFRSILDVASDK</sequence>
<gene>
    <name evidence="1" type="ORF">METZ01_LOCUS357548</name>
</gene>
<dbReference type="EMBL" id="UINC01126303">
    <property type="protein sequence ID" value="SVD04694.1"/>
    <property type="molecule type" value="Genomic_DNA"/>
</dbReference>
<accession>A0A382S445</accession>